<evidence type="ECO:0000313" key="20">
    <source>
        <dbReference type="EMBL" id="MBM7797499.1"/>
    </source>
</evidence>
<evidence type="ECO:0000256" key="11">
    <source>
        <dbReference type="ARBA" id="ARBA00023204"/>
    </source>
</evidence>
<proteinExistence type="inferred from homology"/>
<comment type="function">
    <text evidence="15">A helicase/nuclease that prepares dsDNA breaks (DSB) for recombinational DNA repair. Binds to DSBs and unwinds DNA via a highly rapid and processive ATP-dependent bidirectional helicase activity. Unwinds dsDNA until it encounters a Chi (crossover hotspot instigator) sequence from the 3' direction. Cuts ssDNA a few nucleotides 3' to the Chi site. The properties and activities of the enzyme are changed at Chi. The Chi-altered holoenzyme produces a long 3'-ssDNA overhang and facilitates RecA-binding to the ssDNA for homologous DNA recombination and repair. Holoenzyme degrades any linearized DNA that is unable to undergo homologous recombination. In the holoenzyme this subunit contributes ATPase, 3'-5' helicase, exonuclease activity and loads RecA onto ssDNA.</text>
</comment>
<dbReference type="PROSITE" id="PS51198">
    <property type="entry name" value="UVRD_HELICASE_ATP_BIND"/>
    <property type="match status" value="1"/>
</dbReference>
<comment type="catalytic activity">
    <reaction evidence="14 15">
        <text>ATP + H2O = ADP + phosphate + H(+)</text>
        <dbReference type="Rhea" id="RHEA:13065"/>
        <dbReference type="ChEBI" id="CHEBI:15377"/>
        <dbReference type="ChEBI" id="CHEBI:15378"/>
        <dbReference type="ChEBI" id="CHEBI:30616"/>
        <dbReference type="ChEBI" id="CHEBI:43474"/>
        <dbReference type="ChEBI" id="CHEBI:456216"/>
        <dbReference type="EC" id="5.6.2.4"/>
    </reaction>
</comment>
<dbReference type="GO" id="GO:0008854">
    <property type="term" value="F:exodeoxyribonuclease V activity"/>
    <property type="evidence" value="ECO:0007669"/>
    <property type="project" value="UniProtKB-EC"/>
</dbReference>
<comment type="subunit">
    <text evidence="15">Heterotrimer of RecB, RecC and RecD. All subunits contribute to DNA-binding. Interacts with RecA.</text>
</comment>
<feature type="binding site" evidence="15">
    <location>
        <position position="904"/>
    </location>
    <ligand>
        <name>Mg(2+)</name>
        <dbReference type="ChEBI" id="CHEBI:18420"/>
    </ligand>
</feature>
<comment type="catalytic activity">
    <reaction evidence="13 15">
        <text>Couples ATP hydrolysis with the unwinding of duplex DNA by translocating in the 3'-5' direction.</text>
        <dbReference type="EC" id="5.6.2.4"/>
    </reaction>
</comment>
<keyword evidence="2 15" id="KW-0479">Metal-binding</keyword>
<evidence type="ECO:0000256" key="9">
    <source>
        <dbReference type="ARBA" id="ARBA00022842"/>
    </source>
</evidence>
<dbReference type="Pfam" id="PF00580">
    <property type="entry name" value="UvrD-helicase"/>
    <property type="match status" value="1"/>
</dbReference>
<evidence type="ECO:0000256" key="13">
    <source>
        <dbReference type="ARBA" id="ARBA00034617"/>
    </source>
</evidence>
<evidence type="ECO:0000256" key="4">
    <source>
        <dbReference type="ARBA" id="ARBA00022763"/>
    </source>
</evidence>
<name>A0ABS2RET2_9ACTN</name>
<accession>A0ABS2RET2</accession>
<dbReference type="RefSeq" id="WP_204916174.1">
    <property type="nucleotide sequence ID" value="NZ_BAAAQP010000011.1"/>
</dbReference>
<dbReference type="InterPro" id="IPR027417">
    <property type="entry name" value="P-loop_NTPase"/>
</dbReference>
<evidence type="ECO:0000256" key="12">
    <source>
        <dbReference type="ARBA" id="ARBA00023235"/>
    </source>
</evidence>
<keyword evidence="9 15" id="KW-0460">Magnesium</keyword>
<comment type="caution">
    <text evidence="20">The sequence shown here is derived from an EMBL/GenBank/DDBJ whole genome shotgun (WGS) entry which is preliminary data.</text>
</comment>
<dbReference type="EC" id="5.6.2.4" evidence="15"/>
<evidence type="ECO:0000256" key="5">
    <source>
        <dbReference type="ARBA" id="ARBA00022801"/>
    </source>
</evidence>
<dbReference type="InterPro" id="IPR011335">
    <property type="entry name" value="Restrct_endonuc-II-like"/>
</dbReference>
<comment type="cofactor">
    <cofactor evidence="15">
        <name>Mg(2+)</name>
        <dbReference type="ChEBI" id="CHEBI:18420"/>
    </cofactor>
    <text evidence="15">Binds 1 Mg(2+) ion per subunit.</text>
</comment>
<dbReference type="Gene3D" id="1.10.486.10">
    <property type="entry name" value="PCRA, domain 4"/>
    <property type="match status" value="1"/>
</dbReference>
<dbReference type="Proteomes" id="UP000704762">
    <property type="component" value="Unassembled WGS sequence"/>
</dbReference>
<evidence type="ECO:0000256" key="2">
    <source>
        <dbReference type="ARBA" id="ARBA00022723"/>
    </source>
</evidence>
<evidence type="ECO:0000256" key="1">
    <source>
        <dbReference type="ARBA" id="ARBA00022722"/>
    </source>
</evidence>
<dbReference type="HAMAP" id="MF_01485">
    <property type="entry name" value="RecB"/>
    <property type="match status" value="1"/>
</dbReference>
<keyword evidence="7 15" id="KW-0269">Exonuclease</keyword>
<evidence type="ECO:0000256" key="8">
    <source>
        <dbReference type="ARBA" id="ARBA00022840"/>
    </source>
</evidence>
<dbReference type="PANTHER" id="PTHR11070">
    <property type="entry name" value="UVRD / RECB / PCRA DNA HELICASE FAMILY MEMBER"/>
    <property type="match status" value="1"/>
</dbReference>
<feature type="binding site" evidence="15">
    <location>
        <position position="1054"/>
    </location>
    <ligand>
        <name>Mg(2+)</name>
        <dbReference type="ChEBI" id="CHEBI:18420"/>
    </ligand>
</feature>
<keyword evidence="6 15" id="KW-0347">Helicase</keyword>
<gene>
    <name evidence="15" type="primary">recB</name>
    <name evidence="20" type="ORF">JOE57_000420</name>
</gene>
<feature type="region of interest" description="Disordered" evidence="17">
    <location>
        <begin position="369"/>
        <end position="394"/>
    </location>
</feature>
<feature type="binding site" evidence="16">
    <location>
        <begin position="29"/>
        <end position="36"/>
    </location>
    <ligand>
        <name>ATP</name>
        <dbReference type="ChEBI" id="CHEBI:30616"/>
    </ligand>
</feature>
<feature type="region of interest" description="DNA-binding and helicase activity, interacts with RecC" evidence="15">
    <location>
        <begin position="1"/>
        <end position="809"/>
    </location>
</feature>
<keyword evidence="3 15" id="KW-0547">Nucleotide-binding</keyword>
<evidence type="ECO:0000256" key="14">
    <source>
        <dbReference type="ARBA" id="ARBA00048988"/>
    </source>
</evidence>
<dbReference type="InterPro" id="IPR000212">
    <property type="entry name" value="DNA_helicase_UvrD/REP"/>
</dbReference>
<evidence type="ECO:0000259" key="19">
    <source>
        <dbReference type="PROSITE" id="PS51217"/>
    </source>
</evidence>
<feature type="binding site" evidence="15">
    <location>
        <position position="1036"/>
    </location>
    <ligand>
        <name>Mg(2+)</name>
        <dbReference type="ChEBI" id="CHEBI:18420"/>
    </ligand>
</feature>
<evidence type="ECO:0000256" key="7">
    <source>
        <dbReference type="ARBA" id="ARBA00022839"/>
    </source>
</evidence>
<keyword evidence="21" id="KW-1185">Reference proteome</keyword>
<dbReference type="Pfam" id="PF13361">
    <property type="entry name" value="UvrD_C"/>
    <property type="match status" value="1"/>
</dbReference>
<protein>
    <recommendedName>
        <fullName evidence="15">RecBCD enzyme subunit RecB</fullName>
        <ecNumber evidence="15">3.1.11.5</ecNumber>
        <ecNumber evidence="15">5.6.2.4</ecNumber>
    </recommendedName>
    <alternativeName>
        <fullName evidence="15">DNA 3'-5' helicase subunit RecB</fullName>
    </alternativeName>
    <alternativeName>
        <fullName evidence="15">Exonuclease V subunit RecB</fullName>
        <shortName evidence="15">ExoV subunit RecB</shortName>
    </alternativeName>
    <alternativeName>
        <fullName evidence="15">Helicase/nuclease RecBCD subunit RecB</fullName>
    </alternativeName>
</protein>
<dbReference type="InterPro" id="IPR004586">
    <property type="entry name" value="RecB"/>
</dbReference>
<keyword evidence="4 15" id="KW-0227">DNA damage</keyword>
<comment type="domain">
    <text evidence="15">The C-terminal domain has nuclease activity and interacts with RecD. It interacts with RecA, facilitating its loading onto ssDNA.</text>
</comment>
<sequence>MSAPSASPRPATPFDVCGPLPHGTTVLEASAGTGKTYTIAALAARYIAEGRVRLDQLMLITFGRMATNELRMRVRERLVRVDTDLAPGRPPADDPVSRLLADGTPAEVAERRANIARALADFDAATIATTHEFCQQMLAGLGVLGDREPDAVFVDNLTDLTREVASDTYLRGFASDTRVPPFTFDQALTIAERAVGAPHAELVPQDDQGVAGVRVRFGQAVRAEVRRRKERARLFTYDDMLTRLQQVLAEPRHGAAAAQRLRDRYRIVLVDEFQDTDPIQWDILRRAFHGHSTLILIGDPKQAIYAFRGADVFSYLDAVREAGTLATLDTNWRSDAALVDAFDVLLGEAALGDAAITVRPVQAANVHRRLVLPRSDPSPGAGDPGDQGTLSPAPVRIRVLSRDRAARKLPSVGSVRPRIAADLVADVSRLLSAGAVLELPNIDRRSGRAHPAGSRPLNPSDIAVLVRRNSSGEQIRAALAAAGIPAVLMGAGSVFSSTLAQEWLTLLTALEQPRQANVRKASLTCFFGWSFARLAEADDEELTELSQTIRLWAKILSRHGVAALLEAITSHTRLAERLLGEVGGERRLTDLRHIGQSLHAAMVSTSLGVNALVAWLRQRMEEAQVNSLNDRTRRLETDADAVQILTVHRSKGLEFPVVYLPEAWDRHVGDDDGQPLSLHQPVTATATAPAGAERCVLDLGGRSGPGRSERLGRYRHEDAGEELRLLYVALTRAQCQVVTWWAPTRNTPSSSLQRFLFGPRRAGVEPALTYEVDDEPFTLRHLAPPLFSVEELVPRDPVTWQPPVDGTLRLQARRLTRQLDVDWRRTSYSALTAAAHGVDLSIAGVGSEAEAAKEDDESPVAEVLAEGLGLAPQPSPASPGASPFAVVSPMNDLPSGAQFGTVVHAVLERIDPTSPDLSAEVATAVAEQLGRGPSGPLTVEALTEALLPSLRTPLGPLADGLRLCDIATTDRLAELDFEFPLAGGEHPTTELRLGQIVPLLRRHLGSTDPLADYPDRIAHPLLADQSLRGYLNGSIDAVLRLGQTQQAPRYVVVDYKTNWLGDFGAEPLTLGHYAPPLLSQAMMQAHYPLQALLYSVAVHRFLRWRQPGYDPAVHLGGVLYLFLRGMGGPDTPMVDAVPCGVFSWLPPPALVTELSDLLDRGAPQPEVHR</sequence>
<keyword evidence="11 15" id="KW-0234">DNA repair</keyword>
<keyword evidence="8 15" id="KW-0067">ATP-binding</keyword>
<evidence type="ECO:0000256" key="16">
    <source>
        <dbReference type="PROSITE-ProRule" id="PRU00560"/>
    </source>
</evidence>
<dbReference type="CDD" id="cd22352">
    <property type="entry name" value="RecB_C-like"/>
    <property type="match status" value="1"/>
</dbReference>
<dbReference type="Gene3D" id="3.90.320.10">
    <property type="match status" value="1"/>
</dbReference>
<comment type="miscellaneous">
    <text evidence="15">In the RecBCD complex, RecB has a slow 3'-5' helicase, an exonuclease activity and loads RecA onto ssDNA, RecD has a fast 5'-3' helicase activity, while RecC stimulates the ATPase and processivity of the RecB helicase and contributes to recognition of the Chi site.</text>
</comment>
<dbReference type="SUPFAM" id="SSF52980">
    <property type="entry name" value="Restriction endonuclease-like"/>
    <property type="match status" value="1"/>
</dbReference>
<dbReference type="InterPro" id="IPR014016">
    <property type="entry name" value="UvrD-like_ATP-bd"/>
</dbReference>
<dbReference type="InterPro" id="IPR014017">
    <property type="entry name" value="DNA_helicase_UvrD-like_C"/>
</dbReference>
<feature type="domain" description="UvrD-like helicase ATP-binding" evidence="18">
    <location>
        <begin position="8"/>
        <end position="335"/>
    </location>
</feature>
<dbReference type="EMBL" id="JAFBCF010000001">
    <property type="protein sequence ID" value="MBM7797499.1"/>
    <property type="molecule type" value="Genomic_DNA"/>
</dbReference>
<evidence type="ECO:0000256" key="3">
    <source>
        <dbReference type="ARBA" id="ARBA00022741"/>
    </source>
</evidence>
<dbReference type="InterPro" id="IPR011604">
    <property type="entry name" value="PDDEXK-like_dom_sf"/>
</dbReference>
<keyword evidence="5 15" id="KW-0378">Hydrolase</keyword>
<evidence type="ECO:0000313" key="21">
    <source>
        <dbReference type="Proteomes" id="UP000704762"/>
    </source>
</evidence>
<evidence type="ECO:0000256" key="10">
    <source>
        <dbReference type="ARBA" id="ARBA00023125"/>
    </source>
</evidence>
<keyword evidence="10 15" id="KW-0238">DNA-binding</keyword>
<comment type="catalytic activity">
    <reaction evidence="15">
        <text>Exonucleolytic cleavage (in the presence of ATP) in either 5'- to 3'- or 3'- to 5'-direction to yield 5'-phosphooligonucleotides.</text>
        <dbReference type="EC" id="3.1.11.5"/>
    </reaction>
</comment>
<dbReference type="PROSITE" id="PS51217">
    <property type="entry name" value="UVRD_HELICASE_CTER"/>
    <property type="match status" value="1"/>
</dbReference>
<evidence type="ECO:0000259" key="18">
    <source>
        <dbReference type="PROSITE" id="PS51198"/>
    </source>
</evidence>
<organism evidence="20 21">
    <name type="scientific">Microlunatus panaciterrae</name>
    <dbReference type="NCBI Taxonomy" id="400768"/>
    <lineage>
        <taxon>Bacteria</taxon>
        <taxon>Bacillati</taxon>
        <taxon>Actinomycetota</taxon>
        <taxon>Actinomycetes</taxon>
        <taxon>Propionibacteriales</taxon>
        <taxon>Propionibacteriaceae</taxon>
        <taxon>Microlunatus</taxon>
    </lineage>
</organism>
<keyword evidence="12 15" id="KW-0413">Isomerase</keyword>
<dbReference type="PANTHER" id="PTHR11070:SF23">
    <property type="entry name" value="RECBCD ENZYME SUBUNIT RECB"/>
    <property type="match status" value="1"/>
</dbReference>
<feature type="region of interest" description="Nuclease activity, interacts with RecD and RecA" evidence="15">
    <location>
        <begin position="822"/>
        <end position="1169"/>
    </location>
</feature>
<reference evidence="20 21" key="1">
    <citation type="submission" date="2021-01" db="EMBL/GenBank/DDBJ databases">
        <title>Sequencing the genomes of 1000 actinobacteria strains.</title>
        <authorList>
            <person name="Klenk H.-P."/>
        </authorList>
    </citation>
    <scope>NUCLEOTIDE SEQUENCE [LARGE SCALE GENOMIC DNA]</scope>
    <source>
        <strain evidence="20 21">DSM 18662</strain>
    </source>
</reference>
<dbReference type="Gene3D" id="3.40.50.300">
    <property type="entry name" value="P-loop containing nucleotide triphosphate hydrolases"/>
    <property type="match status" value="2"/>
</dbReference>
<evidence type="ECO:0000256" key="15">
    <source>
        <dbReference type="HAMAP-Rule" id="MF_01485"/>
    </source>
</evidence>
<comment type="similarity">
    <text evidence="15">Belongs to the helicase family. UvrD subfamily.</text>
</comment>
<feature type="active site" description="For nuclease activity" evidence="15">
    <location>
        <position position="1054"/>
    </location>
</feature>
<dbReference type="SUPFAM" id="SSF52540">
    <property type="entry name" value="P-loop containing nucleoside triphosphate hydrolases"/>
    <property type="match status" value="1"/>
</dbReference>
<comment type="domain">
    <text evidence="15">The N-terminal DNA-binding domain is a ssDNA-dependent ATPase and has ATP-dependent 3'-5' helicase function. This domain interacts with RecC.</text>
</comment>
<dbReference type="CDD" id="cd17932">
    <property type="entry name" value="DEXQc_UvrD"/>
    <property type="match status" value="1"/>
</dbReference>
<evidence type="ECO:0000256" key="6">
    <source>
        <dbReference type="ARBA" id="ARBA00022806"/>
    </source>
</evidence>
<evidence type="ECO:0000256" key="17">
    <source>
        <dbReference type="SAM" id="MobiDB-lite"/>
    </source>
</evidence>
<dbReference type="EC" id="3.1.11.5" evidence="15"/>
<keyword evidence="1 15" id="KW-0540">Nuclease</keyword>
<feature type="domain" description="UvrD-like helicase C-terminal" evidence="19">
    <location>
        <begin position="367"/>
        <end position="652"/>
    </location>
</feature>